<dbReference type="SMR" id="A0A1Y2G4P0"/>
<dbReference type="STRING" id="106004.A0A1Y2G4P0"/>
<dbReference type="InParanoid" id="A0A1Y2G4P0"/>
<evidence type="ECO:0000313" key="5">
    <source>
        <dbReference type="Proteomes" id="UP000193467"/>
    </source>
</evidence>
<reference evidence="4 5" key="1">
    <citation type="submission" date="2016-07" db="EMBL/GenBank/DDBJ databases">
        <title>Pervasive Adenine N6-methylation of Active Genes in Fungi.</title>
        <authorList>
            <consortium name="DOE Joint Genome Institute"/>
            <person name="Mondo S.J."/>
            <person name="Dannebaum R.O."/>
            <person name="Kuo R.C."/>
            <person name="Labutti K."/>
            <person name="Haridas S."/>
            <person name="Kuo A."/>
            <person name="Salamov A."/>
            <person name="Ahrendt S.R."/>
            <person name="Lipzen A."/>
            <person name="Sullivan W."/>
            <person name="Andreopoulos W.B."/>
            <person name="Clum A."/>
            <person name="Lindquist E."/>
            <person name="Daum C."/>
            <person name="Ramamoorthy G.K."/>
            <person name="Gryganskyi A."/>
            <person name="Culley D."/>
            <person name="Magnuson J.K."/>
            <person name="James T.Y."/>
            <person name="O'Malley M.A."/>
            <person name="Stajich J.E."/>
            <person name="Spatafora J.W."/>
            <person name="Visel A."/>
            <person name="Grigoriev I.V."/>
        </authorList>
    </citation>
    <scope>NUCLEOTIDE SEQUENCE [LARGE SCALE GENOMIC DNA]</scope>
    <source>
        <strain evidence="4 5">62-1032</strain>
    </source>
</reference>
<dbReference type="InterPro" id="IPR050425">
    <property type="entry name" value="NAD(P)_dehydrat-like"/>
</dbReference>
<keyword evidence="5" id="KW-1185">Reference proteome</keyword>
<dbReference type="InterPro" id="IPR001509">
    <property type="entry name" value="Epimerase_deHydtase"/>
</dbReference>
<comment type="similarity">
    <text evidence="2">Belongs to the NAD(P)-dependent epimerase/dehydratase family. Dihydroflavonol-4-reductase subfamily.</text>
</comment>
<sequence length="358" mass="38637">MSNDIPPLMLITGSSGFVGSEIAFQALKQGLAVRLVFRKPSQAEAWEAAYGEYKERTETVVVQDFAVPGAFDEAVKGVSFIAHAATPINFHPKDNKRDVLDPAIDGLLGLLKSAQKAPSVKAFVYTSSIAAYADLTKPFAKNEVLTEKHFVPFTYDQAAAFPPEDGFFTYSASKELSEKPGQEFMNREKPSFTFTTIAPTLVLGEDHQVPLTWEMGKSVSSLAWAFGAIESKKYPSSIGQSIDASQGSIPFVNVVDVARAHTLAAQTPIAAGKRYGMAAGYVTYEEIGRVAAEAVPDHAYCWPHTEGKQAEPLVHFESSTVEKDLGFKYIGLEETVASFARQMFSLPGAPPPAKAAAA</sequence>
<dbReference type="AlphaFoldDB" id="A0A1Y2G4P0"/>
<dbReference type="PANTHER" id="PTHR10366:SF562">
    <property type="entry name" value="ALDEHYDE REDUCTASE II (AFU_ORTHOLOGUE AFUA_1G11360)"/>
    <property type="match status" value="1"/>
</dbReference>
<keyword evidence="1" id="KW-0560">Oxidoreductase</keyword>
<dbReference type="EMBL" id="MCGR01000001">
    <property type="protein sequence ID" value="ORY92490.1"/>
    <property type="molecule type" value="Genomic_DNA"/>
</dbReference>
<dbReference type="Proteomes" id="UP000193467">
    <property type="component" value="Unassembled WGS sequence"/>
</dbReference>
<evidence type="ECO:0000256" key="2">
    <source>
        <dbReference type="ARBA" id="ARBA00023445"/>
    </source>
</evidence>
<dbReference type="SUPFAM" id="SSF51735">
    <property type="entry name" value="NAD(P)-binding Rossmann-fold domains"/>
    <property type="match status" value="1"/>
</dbReference>
<evidence type="ECO:0000313" key="4">
    <source>
        <dbReference type="EMBL" id="ORY92490.1"/>
    </source>
</evidence>
<accession>A0A1Y2G4P0</accession>
<evidence type="ECO:0000259" key="3">
    <source>
        <dbReference type="Pfam" id="PF01370"/>
    </source>
</evidence>
<dbReference type="OrthoDB" id="2735536at2759"/>
<gene>
    <name evidence="4" type="ORF">BCR35DRAFT_348878</name>
</gene>
<feature type="domain" description="NAD-dependent epimerase/dehydratase" evidence="3">
    <location>
        <begin position="9"/>
        <end position="270"/>
    </location>
</feature>
<organism evidence="4 5">
    <name type="scientific">Leucosporidium creatinivorum</name>
    <dbReference type="NCBI Taxonomy" id="106004"/>
    <lineage>
        <taxon>Eukaryota</taxon>
        <taxon>Fungi</taxon>
        <taxon>Dikarya</taxon>
        <taxon>Basidiomycota</taxon>
        <taxon>Pucciniomycotina</taxon>
        <taxon>Microbotryomycetes</taxon>
        <taxon>Leucosporidiales</taxon>
        <taxon>Leucosporidium</taxon>
    </lineage>
</organism>
<protein>
    <recommendedName>
        <fullName evidence="3">NAD-dependent epimerase/dehydratase domain-containing protein</fullName>
    </recommendedName>
</protein>
<evidence type="ECO:0000256" key="1">
    <source>
        <dbReference type="ARBA" id="ARBA00023002"/>
    </source>
</evidence>
<dbReference type="Gene3D" id="3.40.50.720">
    <property type="entry name" value="NAD(P)-binding Rossmann-like Domain"/>
    <property type="match status" value="1"/>
</dbReference>
<name>A0A1Y2G4P0_9BASI</name>
<proteinExistence type="inferred from homology"/>
<dbReference type="PANTHER" id="PTHR10366">
    <property type="entry name" value="NAD DEPENDENT EPIMERASE/DEHYDRATASE"/>
    <property type="match status" value="1"/>
</dbReference>
<comment type="caution">
    <text evidence="4">The sequence shown here is derived from an EMBL/GenBank/DDBJ whole genome shotgun (WGS) entry which is preliminary data.</text>
</comment>
<dbReference type="InterPro" id="IPR036291">
    <property type="entry name" value="NAD(P)-bd_dom_sf"/>
</dbReference>
<dbReference type="Pfam" id="PF01370">
    <property type="entry name" value="Epimerase"/>
    <property type="match status" value="1"/>
</dbReference>
<dbReference type="GO" id="GO:0016616">
    <property type="term" value="F:oxidoreductase activity, acting on the CH-OH group of donors, NAD or NADP as acceptor"/>
    <property type="evidence" value="ECO:0007669"/>
    <property type="project" value="TreeGrafter"/>
</dbReference>